<evidence type="ECO:0000256" key="2">
    <source>
        <dbReference type="ARBA" id="ARBA00022448"/>
    </source>
</evidence>
<feature type="transmembrane region" description="Helical" evidence="8">
    <location>
        <begin position="1002"/>
        <end position="1022"/>
    </location>
</feature>
<dbReference type="GeneID" id="34685188"/>
<protein>
    <submittedName>
        <fullName evidence="11">LALA0S03e10088g1_1</fullName>
    </submittedName>
</protein>
<feature type="transmembrane region" description="Helical" evidence="8">
    <location>
        <begin position="770"/>
        <end position="790"/>
    </location>
</feature>
<feature type="chain" id="PRO_5002195196" evidence="9">
    <location>
        <begin position="30"/>
        <end position="1025"/>
    </location>
</feature>
<feature type="transmembrane region" description="Helical" evidence="8">
    <location>
        <begin position="802"/>
        <end position="826"/>
    </location>
</feature>
<dbReference type="PROSITE" id="PS00022">
    <property type="entry name" value="EGF_1"/>
    <property type="match status" value="1"/>
</dbReference>
<dbReference type="STRING" id="1245769.A0A0C7MPC6"/>
<dbReference type="EMBL" id="LN736362">
    <property type="protein sequence ID" value="CEP61749.1"/>
    <property type="molecule type" value="Genomic_DNA"/>
</dbReference>
<dbReference type="AlphaFoldDB" id="A0A0C7MPC6"/>
<dbReference type="Pfam" id="PF01061">
    <property type="entry name" value="ABC2_membrane"/>
    <property type="match status" value="1"/>
</dbReference>
<dbReference type="PROSITE" id="PS50893">
    <property type="entry name" value="ABC_TRANSPORTER_2"/>
    <property type="match status" value="1"/>
</dbReference>
<evidence type="ECO:0000313" key="12">
    <source>
        <dbReference type="Proteomes" id="UP000054304"/>
    </source>
</evidence>
<feature type="domain" description="ABC transporter" evidence="10">
    <location>
        <begin position="375"/>
        <end position="619"/>
    </location>
</feature>
<dbReference type="HOGENOM" id="CLU_000604_57_1_1"/>
<dbReference type="GO" id="GO:0016020">
    <property type="term" value="C:membrane"/>
    <property type="evidence" value="ECO:0007669"/>
    <property type="project" value="UniProtKB-SubCell"/>
</dbReference>
<dbReference type="InterPro" id="IPR003439">
    <property type="entry name" value="ABC_transporter-like_ATP-bd"/>
</dbReference>
<dbReference type="CDD" id="cd03213">
    <property type="entry name" value="ABCG_EPDR"/>
    <property type="match status" value="1"/>
</dbReference>
<feature type="signal peptide" evidence="9">
    <location>
        <begin position="1"/>
        <end position="29"/>
    </location>
</feature>
<proteinExistence type="predicted"/>
<dbReference type="InterPro" id="IPR000742">
    <property type="entry name" value="EGF"/>
</dbReference>
<feature type="transmembrane region" description="Helical" evidence="8">
    <location>
        <begin position="846"/>
        <end position="870"/>
    </location>
</feature>
<evidence type="ECO:0000256" key="5">
    <source>
        <dbReference type="ARBA" id="ARBA00022840"/>
    </source>
</evidence>
<keyword evidence="12" id="KW-1185">Reference proteome</keyword>
<keyword evidence="9" id="KW-0732">Signal</keyword>
<keyword evidence="5" id="KW-0067">ATP-binding</keyword>
<dbReference type="GO" id="GO:0016887">
    <property type="term" value="F:ATP hydrolysis activity"/>
    <property type="evidence" value="ECO:0007669"/>
    <property type="project" value="InterPro"/>
</dbReference>
<sequence length="1025" mass="114104">MFILNVRRQLNVLSMLLALLAVLSSMALALSEQPFAESSMDLWELARTPDDGGQCPPCFNCMLPVFECKQFSRCNSNTGRCECLDGFGGDDCSKPLCGALSDGNDGRPPRDNDTESCQCEDGWGGINCNICENDDVCDAFMPEGLKGTCYKNGMIVKKFHQGCDVTNAKIIQILNGKKPQVTFSCDKASGECNFQFWIQEVESFYCGLSSCEFKHDLRTNSSNYHCESVQCKCVPGEMLCGQSGSIDISDFLTETIKGPGDFGCDLNTKKCKFSEPSMNDLITTIFGDPYITLKCESGECMHYSEIPGYEQPSKDSLSMFQILVLSATSFLFLSLTVIAIIFVSRSPFFSSQPVQLSDDSDGDDDSLKSSLRSTLTFEDICYTVLTDKGETKLLNGVSGSVKPGEILALMGGSGAGKTTLLDILAMKDKTGKVTGSVKVNGCELSKQKLSKIIGFVDQDDYLLPTLTVYETVLNSALLRLPRKMSFLTKQKRVYQVLEELRIFDIKDRIIGDDFERGISGGEKRRVSIACELVTSPSILFLDEPTSGLDSNNANNVIECLVRLALHYNRTLVLSIHQPRSNIYNSFDKLILLSQGELVYSGVAREVSDFLRNNGYECPSDYNIADFLIDITFEAKKTYTRILATPDDIESNLHGEHAHDLPAIQDNRKDSATATQGEWEHYAAHRDELRSLLDRSDDDQGLGVLNTKLLHSKFKESQQFAGLMQDIEAIKDSSTEDAVEALSSAKPASFEEQLMILCSRSFKNIYRNPKLLLGNYLVTLLLGCFLGLLYYDVENNISGFQNRLGLFFFILTYFGFLTFTGLTSFSLERLIFLKERSNNYYSPMAYYISKILSDVLPLRVLPPVILALVVYPTVGLNMVDSAFFKFVGILILFNLGISLEILTVGIFVEDLNNSIVISVLILLASLLFSGLFINTKDISNIAFRYLKNLSIFYYAYESLIINEVKTLILKETKYGLNIEVPGATILSTFGFLVKNFLFDVKLLIVFNMLFLVLGYVGLELIVVEKK</sequence>
<dbReference type="GO" id="GO:0140359">
    <property type="term" value="F:ABC-type transporter activity"/>
    <property type="evidence" value="ECO:0007669"/>
    <property type="project" value="InterPro"/>
</dbReference>
<feature type="transmembrane region" description="Helical" evidence="8">
    <location>
        <begin position="882"/>
        <end position="907"/>
    </location>
</feature>
<dbReference type="Pfam" id="PF00005">
    <property type="entry name" value="ABC_tran"/>
    <property type="match status" value="1"/>
</dbReference>
<dbReference type="InterPro" id="IPR017871">
    <property type="entry name" value="ABC_transporter-like_CS"/>
</dbReference>
<dbReference type="GO" id="GO:0005524">
    <property type="term" value="F:ATP binding"/>
    <property type="evidence" value="ECO:0007669"/>
    <property type="project" value="UniProtKB-KW"/>
</dbReference>
<feature type="transmembrane region" description="Helical" evidence="8">
    <location>
        <begin position="914"/>
        <end position="932"/>
    </location>
</feature>
<dbReference type="SUPFAM" id="SSF52540">
    <property type="entry name" value="P-loop containing nucleoside triphosphate hydrolases"/>
    <property type="match status" value="1"/>
</dbReference>
<evidence type="ECO:0000259" key="10">
    <source>
        <dbReference type="PROSITE" id="PS50893"/>
    </source>
</evidence>
<gene>
    <name evidence="11" type="ORF">LALA0_S03e10088g</name>
</gene>
<dbReference type="InterPro" id="IPR013525">
    <property type="entry name" value="ABC2_TM"/>
</dbReference>
<evidence type="ECO:0000256" key="1">
    <source>
        <dbReference type="ARBA" id="ARBA00004141"/>
    </source>
</evidence>
<dbReference type="PANTHER" id="PTHR48041:SF2">
    <property type="entry name" value="ATP-DEPENDENT PERMEASE-RELATED"/>
    <property type="match status" value="1"/>
</dbReference>
<evidence type="ECO:0000256" key="9">
    <source>
        <dbReference type="SAM" id="SignalP"/>
    </source>
</evidence>
<dbReference type="PROSITE" id="PS00211">
    <property type="entry name" value="ABC_TRANSPORTER_1"/>
    <property type="match status" value="1"/>
</dbReference>
<name>A0A0C7MPC6_9SACH</name>
<keyword evidence="2" id="KW-0813">Transport</keyword>
<dbReference type="InterPro" id="IPR003593">
    <property type="entry name" value="AAA+_ATPase"/>
</dbReference>
<dbReference type="PANTHER" id="PTHR48041">
    <property type="entry name" value="ABC TRANSPORTER G FAMILY MEMBER 28"/>
    <property type="match status" value="1"/>
</dbReference>
<reference evidence="11 12" key="1">
    <citation type="submission" date="2014-12" db="EMBL/GenBank/DDBJ databases">
        <authorList>
            <person name="Neuveglise Cecile"/>
        </authorList>
    </citation>
    <scope>NUCLEOTIDE SEQUENCE [LARGE SCALE GENOMIC DNA]</scope>
    <source>
        <strain evidence="11 12">CBS 12615</strain>
    </source>
</reference>
<dbReference type="OrthoDB" id="66620at2759"/>
<accession>A0A0C7MPC6</accession>
<dbReference type="InterPro" id="IPR027417">
    <property type="entry name" value="P-loop_NTPase"/>
</dbReference>
<evidence type="ECO:0000256" key="3">
    <source>
        <dbReference type="ARBA" id="ARBA00022692"/>
    </source>
</evidence>
<evidence type="ECO:0000256" key="4">
    <source>
        <dbReference type="ARBA" id="ARBA00022741"/>
    </source>
</evidence>
<dbReference type="Proteomes" id="UP000054304">
    <property type="component" value="Unassembled WGS sequence"/>
</dbReference>
<feature type="transmembrane region" description="Helical" evidence="8">
    <location>
        <begin position="319"/>
        <end position="343"/>
    </location>
</feature>
<keyword evidence="7 8" id="KW-0472">Membrane</keyword>
<comment type="subcellular location">
    <subcellularLocation>
        <location evidence="1">Membrane</location>
        <topology evidence="1">Multi-pass membrane protein</topology>
    </subcellularLocation>
</comment>
<keyword evidence="4" id="KW-0547">Nucleotide-binding</keyword>
<organism evidence="11 12">
    <name type="scientific">Lachancea lanzarotensis</name>
    <dbReference type="NCBI Taxonomy" id="1245769"/>
    <lineage>
        <taxon>Eukaryota</taxon>
        <taxon>Fungi</taxon>
        <taxon>Dikarya</taxon>
        <taxon>Ascomycota</taxon>
        <taxon>Saccharomycotina</taxon>
        <taxon>Saccharomycetes</taxon>
        <taxon>Saccharomycetales</taxon>
        <taxon>Saccharomycetaceae</taxon>
        <taxon>Lachancea</taxon>
    </lineage>
</organism>
<dbReference type="InterPro" id="IPR050352">
    <property type="entry name" value="ABCG_transporters"/>
</dbReference>
<keyword evidence="6 8" id="KW-1133">Transmembrane helix</keyword>
<evidence type="ECO:0000256" key="8">
    <source>
        <dbReference type="SAM" id="Phobius"/>
    </source>
</evidence>
<evidence type="ECO:0000256" key="7">
    <source>
        <dbReference type="ARBA" id="ARBA00023136"/>
    </source>
</evidence>
<evidence type="ECO:0000313" key="11">
    <source>
        <dbReference type="EMBL" id="CEP61749.1"/>
    </source>
</evidence>
<dbReference type="Gene3D" id="3.40.50.300">
    <property type="entry name" value="P-loop containing nucleotide triphosphate hydrolases"/>
    <property type="match status" value="1"/>
</dbReference>
<keyword evidence="3 8" id="KW-0812">Transmembrane</keyword>
<dbReference type="SMART" id="SM00382">
    <property type="entry name" value="AAA"/>
    <property type="match status" value="1"/>
</dbReference>
<evidence type="ECO:0000256" key="6">
    <source>
        <dbReference type="ARBA" id="ARBA00022989"/>
    </source>
</evidence>
<dbReference type="RefSeq" id="XP_022627981.1">
    <property type="nucleotide sequence ID" value="XM_022773515.1"/>
</dbReference>